<gene>
    <name evidence="1" type="ORF">ACFP1G_12400</name>
</gene>
<name>A0ABW1SWZ5_9LACO</name>
<accession>A0ABW1SWZ5</accession>
<dbReference type="EMBL" id="JBHSSK010000040">
    <property type="protein sequence ID" value="MFC6208255.1"/>
    <property type="molecule type" value="Genomic_DNA"/>
</dbReference>
<evidence type="ECO:0008006" key="3">
    <source>
        <dbReference type="Google" id="ProtNLM"/>
    </source>
</evidence>
<sequence>MMIGMGLGQKSQTLFVFRTYVVATPDKSQLTPLNRDRPAIHDWDYSTNFVGRPA</sequence>
<organism evidence="1 2">
    <name type="scientific">Levilactobacillus tongjiangensis</name>
    <dbReference type="NCBI Taxonomy" id="2486023"/>
    <lineage>
        <taxon>Bacteria</taxon>
        <taxon>Bacillati</taxon>
        <taxon>Bacillota</taxon>
        <taxon>Bacilli</taxon>
        <taxon>Lactobacillales</taxon>
        <taxon>Lactobacillaceae</taxon>
        <taxon>Levilactobacillus</taxon>
    </lineage>
</organism>
<comment type="caution">
    <text evidence="1">The sequence shown here is derived from an EMBL/GenBank/DDBJ whole genome shotgun (WGS) entry which is preliminary data.</text>
</comment>
<evidence type="ECO:0000313" key="1">
    <source>
        <dbReference type="EMBL" id="MFC6208255.1"/>
    </source>
</evidence>
<evidence type="ECO:0000313" key="2">
    <source>
        <dbReference type="Proteomes" id="UP001596254"/>
    </source>
</evidence>
<reference evidence="2" key="1">
    <citation type="journal article" date="2019" name="Int. J. Syst. Evol. Microbiol.">
        <title>The Global Catalogue of Microorganisms (GCM) 10K type strain sequencing project: providing services to taxonomists for standard genome sequencing and annotation.</title>
        <authorList>
            <consortium name="The Broad Institute Genomics Platform"/>
            <consortium name="The Broad Institute Genome Sequencing Center for Infectious Disease"/>
            <person name="Wu L."/>
            <person name="Ma J."/>
        </authorList>
    </citation>
    <scope>NUCLEOTIDE SEQUENCE [LARGE SCALE GENOMIC DNA]</scope>
    <source>
        <strain evidence="2">CCM 8905</strain>
    </source>
</reference>
<keyword evidence="2" id="KW-1185">Reference proteome</keyword>
<proteinExistence type="predicted"/>
<protein>
    <recommendedName>
        <fullName evidence="3">Transposase</fullName>
    </recommendedName>
</protein>
<dbReference type="Proteomes" id="UP001596254">
    <property type="component" value="Unassembled WGS sequence"/>
</dbReference>